<dbReference type="GO" id="GO:0048278">
    <property type="term" value="P:vesicle docking"/>
    <property type="evidence" value="ECO:0007669"/>
    <property type="project" value="TreeGrafter"/>
</dbReference>
<organism evidence="10 11">
    <name type="scientific">Ambispora leptoticha</name>
    <dbReference type="NCBI Taxonomy" id="144679"/>
    <lineage>
        <taxon>Eukaryota</taxon>
        <taxon>Fungi</taxon>
        <taxon>Fungi incertae sedis</taxon>
        <taxon>Mucoromycota</taxon>
        <taxon>Glomeromycotina</taxon>
        <taxon>Glomeromycetes</taxon>
        <taxon>Archaeosporales</taxon>
        <taxon>Ambisporaceae</taxon>
        <taxon>Ambispora</taxon>
    </lineage>
</organism>
<dbReference type="PROSITE" id="PS50192">
    <property type="entry name" value="T_SNARE"/>
    <property type="match status" value="1"/>
</dbReference>
<dbReference type="InterPro" id="IPR010989">
    <property type="entry name" value="SNARE"/>
</dbReference>
<dbReference type="GO" id="GO:0006887">
    <property type="term" value="P:exocytosis"/>
    <property type="evidence" value="ECO:0007669"/>
    <property type="project" value="TreeGrafter"/>
</dbReference>
<dbReference type="AlphaFoldDB" id="A0A9N8W438"/>
<feature type="region of interest" description="Disordered" evidence="8">
    <location>
        <begin position="1"/>
        <end position="52"/>
    </location>
</feature>
<dbReference type="GO" id="GO:0031201">
    <property type="term" value="C:SNARE complex"/>
    <property type="evidence" value="ECO:0007669"/>
    <property type="project" value="TreeGrafter"/>
</dbReference>
<name>A0A9N8W438_9GLOM</name>
<dbReference type="Pfam" id="PF00804">
    <property type="entry name" value="Syntaxin"/>
    <property type="match status" value="1"/>
</dbReference>
<dbReference type="GO" id="GO:0006886">
    <property type="term" value="P:intracellular protein transport"/>
    <property type="evidence" value="ECO:0007669"/>
    <property type="project" value="TreeGrafter"/>
</dbReference>
<reference evidence="10" key="1">
    <citation type="submission" date="2021-06" db="EMBL/GenBank/DDBJ databases">
        <authorList>
            <person name="Kallberg Y."/>
            <person name="Tangrot J."/>
            <person name="Rosling A."/>
        </authorList>
    </citation>
    <scope>NUCLEOTIDE SEQUENCE</scope>
    <source>
        <strain evidence="10">FL130A</strain>
    </source>
</reference>
<dbReference type="SMART" id="SM00503">
    <property type="entry name" value="SynN"/>
    <property type="match status" value="1"/>
</dbReference>
<dbReference type="SMART" id="SM00397">
    <property type="entry name" value="t_SNARE"/>
    <property type="match status" value="1"/>
</dbReference>
<dbReference type="InterPro" id="IPR000727">
    <property type="entry name" value="T_SNARE_dom"/>
</dbReference>
<comment type="similarity">
    <text evidence="2">Belongs to the syntaxin family.</text>
</comment>
<feature type="compositionally biased region" description="Low complexity" evidence="8">
    <location>
        <begin position="24"/>
        <end position="41"/>
    </location>
</feature>
<evidence type="ECO:0000256" key="6">
    <source>
        <dbReference type="ARBA" id="ARBA00023136"/>
    </source>
</evidence>
<evidence type="ECO:0000256" key="4">
    <source>
        <dbReference type="ARBA" id="ARBA00022989"/>
    </source>
</evidence>
<accession>A0A9N8W438</accession>
<comment type="subcellular location">
    <subcellularLocation>
        <location evidence="1">Membrane</location>
        <topology evidence="1">Single-pass type IV membrane protein</topology>
    </subcellularLocation>
</comment>
<keyword evidence="6" id="KW-0472">Membrane</keyword>
<dbReference type="InterPro" id="IPR045242">
    <property type="entry name" value="Syntaxin"/>
</dbReference>
<dbReference type="PANTHER" id="PTHR19957:SF307">
    <property type="entry name" value="PROTEIN SSO1-RELATED"/>
    <property type="match status" value="1"/>
</dbReference>
<protein>
    <submittedName>
        <fullName evidence="10">1399_t:CDS:1</fullName>
    </submittedName>
</protein>
<dbReference type="InterPro" id="IPR006011">
    <property type="entry name" value="Syntaxin_N"/>
</dbReference>
<dbReference type="FunFam" id="1.20.58.70:FF:000008">
    <property type="entry name" value="Syntaxin family protein"/>
    <property type="match status" value="1"/>
</dbReference>
<dbReference type="Proteomes" id="UP000789508">
    <property type="component" value="Unassembled WGS sequence"/>
</dbReference>
<evidence type="ECO:0000256" key="5">
    <source>
        <dbReference type="ARBA" id="ARBA00023054"/>
    </source>
</evidence>
<dbReference type="EMBL" id="CAJVPS010000296">
    <property type="protein sequence ID" value="CAG8474288.1"/>
    <property type="molecule type" value="Genomic_DNA"/>
</dbReference>
<evidence type="ECO:0000256" key="7">
    <source>
        <dbReference type="SAM" id="Coils"/>
    </source>
</evidence>
<evidence type="ECO:0000259" key="9">
    <source>
        <dbReference type="PROSITE" id="PS50192"/>
    </source>
</evidence>
<keyword evidence="3" id="KW-0812">Transmembrane</keyword>
<keyword evidence="5 7" id="KW-0175">Coiled coil</keyword>
<keyword evidence="11" id="KW-1185">Reference proteome</keyword>
<dbReference type="CDD" id="cd00179">
    <property type="entry name" value="SynN"/>
    <property type="match status" value="1"/>
</dbReference>
<keyword evidence="4" id="KW-1133">Transmembrane helix</keyword>
<evidence type="ECO:0000256" key="2">
    <source>
        <dbReference type="ARBA" id="ARBA00009063"/>
    </source>
</evidence>
<dbReference type="GO" id="GO:0005886">
    <property type="term" value="C:plasma membrane"/>
    <property type="evidence" value="ECO:0007669"/>
    <property type="project" value="TreeGrafter"/>
</dbReference>
<gene>
    <name evidence="10" type="ORF">ALEPTO_LOCUS2164</name>
</gene>
<dbReference type="GO" id="GO:0000149">
    <property type="term" value="F:SNARE binding"/>
    <property type="evidence" value="ECO:0007669"/>
    <property type="project" value="TreeGrafter"/>
</dbReference>
<comment type="caution">
    <text evidence="10">The sequence shown here is derived from an EMBL/GenBank/DDBJ whole genome shotgun (WGS) entry which is preliminary data.</text>
</comment>
<dbReference type="CDD" id="cd15849">
    <property type="entry name" value="SNARE_Sso1"/>
    <property type="match status" value="1"/>
</dbReference>
<dbReference type="Gene3D" id="1.20.58.70">
    <property type="match status" value="1"/>
</dbReference>
<dbReference type="GO" id="GO:0006906">
    <property type="term" value="P:vesicle fusion"/>
    <property type="evidence" value="ECO:0007669"/>
    <property type="project" value="TreeGrafter"/>
</dbReference>
<dbReference type="GO" id="GO:0012505">
    <property type="term" value="C:endomembrane system"/>
    <property type="evidence" value="ECO:0007669"/>
    <property type="project" value="TreeGrafter"/>
</dbReference>
<proteinExistence type="inferred from homology"/>
<feature type="domain" description="T-SNARE coiled-coil homology" evidence="9">
    <location>
        <begin position="229"/>
        <end position="291"/>
    </location>
</feature>
<evidence type="ECO:0000313" key="10">
    <source>
        <dbReference type="EMBL" id="CAG8474288.1"/>
    </source>
</evidence>
<evidence type="ECO:0000256" key="3">
    <source>
        <dbReference type="ARBA" id="ARBA00022692"/>
    </source>
</evidence>
<dbReference type="OrthoDB" id="10255013at2759"/>
<dbReference type="GO" id="GO:0005484">
    <property type="term" value="F:SNAP receptor activity"/>
    <property type="evidence" value="ECO:0007669"/>
    <property type="project" value="TreeGrafter"/>
</dbReference>
<evidence type="ECO:0000256" key="1">
    <source>
        <dbReference type="ARBA" id="ARBA00004211"/>
    </source>
</evidence>
<dbReference type="SUPFAM" id="SSF47661">
    <property type="entry name" value="t-snare proteins"/>
    <property type="match status" value="1"/>
</dbReference>
<evidence type="ECO:0000256" key="8">
    <source>
        <dbReference type="SAM" id="MobiDB-lite"/>
    </source>
</evidence>
<dbReference type="PANTHER" id="PTHR19957">
    <property type="entry name" value="SYNTAXIN"/>
    <property type="match status" value="1"/>
</dbReference>
<sequence>MSRDRTNALRVPNDIGYGNQFNSQGGYPPQGGNQYGQYNNQGYGGGGMNNQGYSQPDVEMTPVNQTVNSFFDEVSSIQEAIRQMQANVNAIEELHGRSLATINEDASIKDQLENLTIQTRNLGQQVKNKIRTIEAMNIKLPPNTGDLDVRRAQVANLRKKFLDTLQNYQQTEYQNRQKYRQRMERQYKIVKPSATQDEIDQALDNDEGGQIFAQSLMQSTRYGAAREALREVQERHDEIKKIEKTIEELANLFQEMQIMVEVQDQQIEQIENHANQITTDMEQGVTHVETALNHARSARRNDGLKEEM</sequence>
<feature type="coiled-coil region" evidence="7">
    <location>
        <begin position="225"/>
        <end position="259"/>
    </location>
</feature>
<evidence type="ECO:0000313" key="11">
    <source>
        <dbReference type="Proteomes" id="UP000789508"/>
    </source>
</evidence>